<dbReference type="InterPro" id="IPR002931">
    <property type="entry name" value="Transglutaminase-like"/>
</dbReference>
<dbReference type="Gene3D" id="3.10.620.30">
    <property type="match status" value="1"/>
</dbReference>
<dbReference type="PANTHER" id="PTHR46333">
    <property type="entry name" value="CYTOKINESIS PROTEIN 3"/>
    <property type="match status" value="1"/>
</dbReference>
<comment type="caution">
    <text evidence="2">The sequence shown here is derived from an EMBL/GenBank/DDBJ whole genome shotgun (WGS) entry which is preliminary data.</text>
</comment>
<gene>
    <name evidence="2" type="ORF">H9701_10250</name>
</gene>
<dbReference type="GO" id="GO:0005737">
    <property type="term" value="C:cytoplasm"/>
    <property type="evidence" value="ECO:0007669"/>
    <property type="project" value="TreeGrafter"/>
</dbReference>
<dbReference type="Pfam" id="PF01841">
    <property type="entry name" value="Transglut_core"/>
    <property type="match status" value="1"/>
</dbReference>
<evidence type="ECO:0000259" key="1">
    <source>
        <dbReference type="SMART" id="SM00460"/>
    </source>
</evidence>
<evidence type="ECO:0000313" key="3">
    <source>
        <dbReference type="Proteomes" id="UP000823882"/>
    </source>
</evidence>
<feature type="non-terminal residue" evidence="2">
    <location>
        <position position="1"/>
    </location>
</feature>
<accession>A0A9D2P1V1</accession>
<name>A0A9D2P1V1_9FIRM</name>
<dbReference type="AlphaFoldDB" id="A0A9D2P1V1"/>
<sequence length="114" mass="13176">GYGNCLGYSSTFQLLMDLCGVECVTVVGAAYGSREDHAWNMVRLDGEWYCVDVTWDDPSSWEDVPANMWDRTHHRYFNVTSDRMRETDHQWEYLYVPEATATAYHWDGNSPLPG</sequence>
<dbReference type="SMART" id="SM00460">
    <property type="entry name" value="TGc"/>
    <property type="match status" value="1"/>
</dbReference>
<dbReference type="SUPFAM" id="SSF54001">
    <property type="entry name" value="Cysteine proteinases"/>
    <property type="match status" value="1"/>
</dbReference>
<dbReference type="EMBL" id="DWWJ01000190">
    <property type="protein sequence ID" value="HJC41914.1"/>
    <property type="molecule type" value="Genomic_DNA"/>
</dbReference>
<dbReference type="InterPro" id="IPR052557">
    <property type="entry name" value="CAP/Cytokinesis_protein"/>
</dbReference>
<organism evidence="2 3">
    <name type="scientific">Candidatus Intestinimonas pullistercoris</name>
    <dbReference type="NCBI Taxonomy" id="2838623"/>
    <lineage>
        <taxon>Bacteria</taxon>
        <taxon>Bacillati</taxon>
        <taxon>Bacillota</taxon>
        <taxon>Clostridia</taxon>
        <taxon>Eubacteriales</taxon>
        <taxon>Intestinimonas</taxon>
    </lineage>
</organism>
<reference evidence="2" key="2">
    <citation type="submission" date="2021-04" db="EMBL/GenBank/DDBJ databases">
        <authorList>
            <person name="Gilroy R."/>
        </authorList>
    </citation>
    <scope>NUCLEOTIDE SEQUENCE</scope>
    <source>
        <strain evidence="2">CHK186-1790</strain>
    </source>
</reference>
<feature type="domain" description="Transglutaminase-like" evidence="1">
    <location>
        <begin position="1"/>
        <end position="55"/>
    </location>
</feature>
<protein>
    <recommendedName>
        <fullName evidence="1">Transglutaminase-like domain-containing protein</fullName>
    </recommendedName>
</protein>
<dbReference type="PANTHER" id="PTHR46333:SF2">
    <property type="entry name" value="CYTOKINESIS PROTEIN 3"/>
    <property type="match status" value="1"/>
</dbReference>
<proteinExistence type="predicted"/>
<evidence type="ECO:0000313" key="2">
    <source>
        <dbReference type="EMBL" id="HJC41914.1"/>
    </source>
</evidence>
<dbReference type="InterPro" id="IPR038765">
    <property type="entry name" value="Papain-like_cys_pep_sf"/>
</dbReference>
<reference evidence="2" key="1">
    <citation type="journal article" date="2021" name="PeerJ">
        <title>Extensive microbial diversity within the chicken gut microbiome revealed by metagenomics and culture.</title>
        <authorList>
            <person name="Gilroy R."/>
            <person name="Ravi A."/>
            <person name="Getino M."/>
            <person name="Pursley I."/>
            <person name="Horton D.L."/>
            <person name="Alikhan N.F."/>
            <person name="Baker D."/>
            <person name="Gharbi K."/>
            <person name="Hall N."/>
            <person name="Watson M."/>
            <person name="Adriaenssens E.M."/>
            <person name="Foster-Nyarko E."/>
            <person name="Jarju S."/>
            <person name="Secka A."/>
            <person name="Antonio M."/>
            <person name="Oren A."/>
            <person name="Chaudhuri R.R."/>
            <person name="La Ragione R."/>
            <person name="Hildebrand F."/>
            <person name="Pallen M.J."/>
        </authorList>
    </citation>
    <scope>NUCLEOTIDE SEQUENCE</scope>
    <source>
        <strain evidence="2">CHK186-1790</strain>
    </source>
</reference>
<dbReference type="Proteomes" id="UP000823882">
    <property type="component" value="Unassembled WGS sequence"/>
</dbReference>